<protein>
    <submittedName>
        <fullName evidence="2">Transcriptional regulator, ArsR family</fullName>
    </submittedName>
</protein>
<dbReference type="Pfam" id="PF12840">
    <property type="entry name" value="HTH_20"/>
    <property type="match status" value="1"/>
</dbReference>
<dbReference type="InterPro" id="IPR011991">
    <property type="entry name" value="ArsR-like_HTH"/>
</dbReference>
<evidence type="ECO:0000313" key="3">
    <source>
        <dbReference type="Proteomes" id="UP000198575"/>
    </source>
</evidence>
<dbReference type="STRING" id="578942.SAMN05216289_103266"/>
<name>A0A1I4W2R0_9GAMM</name>
<dbReference type="PROSITE" id="PS50987">
    <property type="entry name" value="HTH_ARSR_2"/>
    <property type="match status" value="1"/>
</dbReference>
<dbReference type="OrthoDB" id="46768at2"/>
<dbReference type="Proteomes" id="UP000198575">
    <property type="component" value="Unassembled WGS sequence"/>
</dbReference>
<evidence type="ECO:0000313" key="2">
    <source>
        <dbReference type="EMBL" id="SFN07369.1"/>
    </source>
</evidence>
<dbReference type="NCBIfam" id="NF033788">
    <property type="entry name" value="HTH_metalloreg"/>
    <property type="match status" value="1"/>
</dbReference>
<dbReference type="EMBL" id="FOVF01000003">
    <property type="protein sequence ID" value="SFN07369.1"/>
    <property type="molecule type" value="Genomic_DNA"/>
</dbReference>
<dbReference type="Gene3D" id="1.10.10.10">
    <property type="entry name" value="Winged helix-like DNA-binding domain superfamily/Winged helix DNA-binding domain"/>
    <property type="match status" value="1"/>
</dbReference>
<dbReference type="SMART" id="SM00418">
    <property type="entry name" value="HTH_ARSR"/>
    <property type="match status" value="1"/>
</dbReference>
<dbReference type="InterPro" id="IPR036390">
    <property type="entry name" value="WH_DNA-bd_sf"/>
</dbReference>
<proteinExistence type="predicted"/>
<dbReference type="CDD" id="cd00090">
    <property type="entry name" value="HTH_ARSR"/>
    <property type="match status" value="1"/>
</dbReference>
<accession>A0A1I4W2R0</accession>
<feature type="domain" description="HTH arsR-type" evidence="1">
    <location>
        <begin position="8"/>
        <end position="105"/>
    </location>
</feature>
<sequence>MSSSASARRADTDEATAAIFAALGDGTRLALVARLSQGSACSISQLAEHSALTRQAITKHLQVLEKAGLVSRRKSGRETLYACQPRPLHDARRYLDVVERQWDQALGRLKTFIER</sequence>
<dbReference type="InterPro" id="IPR036388">
    <property type="entry name" value="WH-like_DNA-bd_sf"/>
</dbReference>
<reference evidence="2 3" key="1">
    <citation type="submission" date="2016-10" db="EMBL/GenBank/DDBJ databases">
        <authorList>
            <person name="de Groot N.N."/>
        </authorList>
    </citation>
    <scope>NUCLEOTIDE SEQUENCE [LARGE SCALE GENOMIC DNA]</scope>
    <source>
        <strain evidence="2 3">CGMCC 1.7659</strain>
    </source>
</reference>
<dbReference type="PANTHER" id="PTHR38600:SF2">
    <property type="entry name" value="SLL0088 PROTEIN"/>
    <property type="match status" value="1"/>
</dbReference>
<evidence type="ECO:0000259" key="1">
    <source>
        <dbReference type="PROSITE" id="PS50987"/>
    </source>
</evidence>
<dbReference type="InterPro" id="IPR001845">
    <property type="entry name" value="HTH_ArsR_DNA-bd_dom"/>
</dbReference>
<dbReference type="PANTHER" id="PTHR38600">
    <property type="entry name" value="TRANSCRIPTIONAL REGULATORY PROTEIN"/>
    <property type="match status" value="1"/>
</dbReference>
<organism evidence="2 3">
    <name type="scientific">Dokdonella immobilis</name>
    <dbReference type="NCBI Taxonomy" id="578942"/>
    <lineage>
        <taxon>Bacteria</taxon>
        <taxon>Pseudomonadati</taxon>
        <taxon>Pseudomonadota</taxon>
        <taxon>Gammaproteobacteria</taxon>
        <taxon>Lysobacterales</taxon>
        <taxon>Rhodanobacteraceae</taxon>
        <taxon>Dokdonella</taxon>
    </lineage>
</organism>
<dbReference type="PRINTS" id="PR00778">
    <property type="entry name" value="HTHARSR"/>
</dbReference>
<dbReference type="SUPFAM" id="SSF46785">
    <property type="entry name" value="Winged helix' DNA-binding domain"/>
    <property type="match status" value="1"/>
</dbReference>
<dbReference type="AlphaFoldDB" id="A0A1I4W2R0"/>
<dbReference type="GO" id="GO:0003700">
    <property type="term" value="F:DNA-binding transcription factor activity"/>
    <property type="evidence" value="ECO:0007669"/>
    <property type="project" value="InterPro"/>
</dbReference>
<gene>
    <name evidence="2" type="ORF">SAMN05216289_103266</name>
</gene>
<keyword evidence="3" id="KW-1185">Reference proteome</keyword>
<dbReference type="RefSeq" id="WP_092405116.1">
    <property type="nucleotide sequence ID" value="NZ_FOVF01000003.1"/>
</dbReference>